<keyword evidence="1" id="KW-0732">Signal</keyword>
<dbReference type="EMBL" id="KF960050">
    <property type="protein sequence ID" value="AIW49877.1"/>
    <property type="molecule type" value="mRNA"/>
</dbReference>
<accession>A0A0A7DQF5</accession>
<dbReference type="EMBL" id="MT815833">
    <property type="protein sequence ID" value="QXT59033.1"/>
    <property type="molecule type" value="mRNA"/>
</dbReference>
<evidence type="ECO:0000313" key="2">
    <source>
        <dbReference type="EMBL" id="AIW49877.1"/>
    </source>
</evidence>
<name>A0A0A7DQF5_PLUXY</name>
<sequence>MYFTKLLFVIVIAFVFVPSALCYPRDVAVQRTEEVKAQIIETEAKPQPTTVVEPQQETVVEPQQETVVEESTEPLNIEHVHGRIPCQYEDATEDTICQQHCLPKGYSYGICVSYRCSCV</sequence>
<proteinExistence type="evidence at transcript level"/>
<feature type="chain" id="PRO_5035987464" evidence="1">
    <location>
        <begin position="23"/>
        <end position="119"/>
    </location>
</feature>
<evidence type="ECO:0000256" key="1">
    <source>
        <dbReference type="SAM" id="SignalP"/>
    </source>
</evidence>
<protein>
    <submittedName>
        <fullName evidence="2 3">Defensin</fullName>
    </submittedName>
</protein>
<dbReference type="AlphaFoldDB" id="A0A0A7DQF5"/>
<feature type="signal peptide" evidence="1">
    <location>
        <begin position="1"/>
        <end position="22"/>
    </location>
</feature>
<reference evidence="3" key="2">
    <citation type="submission" date="2020-07" db="EMBL/GenBank/DDBJ databases">
        <authorList>
            <person name="Liao W."/>
            <person name="Wu H."/>
            <person name="Tan R."/>
            <person name="Yang Z."/>
        </authorList>
    </citation>
    <scope>NUCLEOTIDE SEQUENCE</scope>
    <source>
        <tissue evidence="3">Midgut</tissue>
    </source>
</reference>
<organism evidence="2">
    <name type="scientific">Plutella xylostella</name>
    <name type="common">Diamondback moth</name>
    <name type="synonym">Plutella maculipennis</name>
    <dbReference type="NCBI Taxonomy" id="51655"/>
    <lineage>
        <taxon>Eukaryota</taxon>
        <taxon>Metazoa</taxon>
        <taxon>Ecdysozoa</taxon>
        <taxon>Arthropoda</taxon>
        <taxon>Hexapoda</taxon>
        <taxon>Insecta</taxon>
        <taxon>Pterygota</taxon>
        <taxon>Neoptera</taxon>
        <taxon>Endopterygota</taxon>
        <taxon>Lepidoptera</taxon>
        <taxon>Glossata</taxon>
        <taxon>Ditrysia</taxon>
        <taxon>Yponomeutoidea</taxon>
        <taxon>Plutellidae</taxon>
        <taxon>Plutella</taxon>
    </lineage>
</organism>
<evidence type="ECO:0000313" key="3">
    <source>
        <dbReference type="EMBL" id="QXT59033.1"/>
    </source>
</evidence>
<reference evidence="2" key="1">
    <citation type="submission" date="2013-12" db="EMBL/GenBank/DDBJ databases">
        <title>Cloning and characterization of an antimicrobial peptide defensin from Plutella xylostella(L.), which have high activity against Gram-positive.</title>
        <authorList>
            <person name="Xu H."/>
            <person name="Li P."/>
            <person name="Zheng Z."/>
            <person name="Wang S."/>
            <person name="Xu X."/>
            <person name="Jin F."/>
        </authorList>
    </citation>
    <scope>NUCLEOTIDE SEQUENCE</scope>
</reference>